<reference evidence="3" key="1">
    <citation type="journal article" date="2014" name="Int. J. Syst. Evol. Microbiol.">
        <title>Complete genome sequence of Corynebacterium casei LMG S-19264T (=DSM 44701T), isolated from a smear-ripened cheese.</title>
        <authorList>
            <consortium name="US DOE Joint Genome Institute (JGI-PGF)"/>
            <person name="Walter F."/>
            <person name="Albersmeier A."/>
            <person name="Kalinowski J."/>
            <person name="Ruckert C."/>
        </authorList>
    </citation>
    <scope>NUCLEOTIDE SEQUENCE</scope>
    <source>
        <strain evidence="3">JCM 17251</strain>
    </source>
</reference>
<reference evidence="3" key="2">
    <citation type="submission" date="2020-09" db="EMBL/GenBank/DDBJ databases">
        <authorList>
            <person name="Sun Q."/>
            <person name="Ohkuma M."/>
        </authorList>
    </citation>
    <scope>NUCLEOTIDE SEQUENCE</scope>
    <source>
        <strain evidence="3">JCM 17251</strain>
    </source>
</reference>
<comment type="caution">
    <text evidence="3">The sequence shown here is derived from an EMBL/GenBank/DDBJ whole genome shotgun (WGS) entry which is preliminary data.</text>
</comment>
<feature type="transmembrane region" description="Helical" evidence="2">
    <location>
        <begin position="20"/>
        <end position="44"/>
    </location>
</feature>
<dbReference type="Pfam" id="PF04657">
    <property type="entry name" value="DMT_YdcZ"/>
    <property type="match status" value="1"/>
</dbReference>
<keyword evidence="2" id="KW-1133">Transmembrane helix</keyword>
<evidence type="ECO:0000256" key="2">
    <source>
        <dbReference type="SAM" id="Phobius"/>
    </source>
</evidence>
<name>A0A917XT36_9BACI</name>
<keyword evidence="4" id="KW-1185">Reference proteome</keyword>
<dbReference type="AlphaFoldDB" id="A0A917XT36"/>
<dbReference type="Proteomes" id="UP000624041">
    <property type="component" value="Unassembled WGS sequence"/>
</dbReference>
<feature type="region of interest" description="Disordered" evidence="1">
    <location>
        <begin position="55"/>
        <end position="76"/>
    </location>
</feature>
<dbReference type="EMBL" id="BMOS01000002">
    <property type="protein sequence ID" value="GGN51137.1"/>
    <property type="molecule type" value="Genomic_DNA"/>
</dbReference>
<accession>A0A917XT36</accession>
<evidence type="ECO:0000313" key="3">
    <source>
        <dbReference type="EMBL" id="GGN51137.1"/>
    </source>
</evidence>
<keyword evidence="2" id="KW-0812">Transmembrane</keyword>
<protein>
    <submittedName>
        <fullName evidence="3">Uncharacterized protein</fullName>
    </submittedName>
</protein>
<dbReference type="InterPro" id="IPR006750">
    <property type="entry name" value="YdcZ"/>
</dbReference>
<proteinExistence type="predicted"/>
<evidence type="ECO:0000256" key="1">
    <source>
        <dbReference type="SAM" id="MobiDB-lite"/>
    </source>
</evidence>
<feature type="compositionally biased region" description="Basic residues" evidence="1">
    <location>
        <begin position="66"/>
        <end position="76"/>
    </location>
</feature>
<evidence type="ECO:0000313" key="4">
    <source>
        <dbReference type="Proteomes" id="UP000624041"/>
    </source>
</evidence>
<gene>
    <name evidence="3" type="ORF">GCM10007971_05400</name>
</gene>
<keyword evidence="2" id="KW-0472">Membrane</keyword>
<sequence length="76" mass="7944">MGGLLVGSQSSVNASLGRRIGTIEGALISFLTGTGLLAILVLFFGQGNLYIRGMSGRGSSSSPEKRHVKMRHLGKV</sequence>
<organism evidence="3 4">
    <name type="scientific">Oceanobacillus indicireducens</name>
    <dbReference type="NCBI Taxonomy" id="1004261"/>
    <lineage>
        <taxon>Bacteria</taxon>
        <taxon>Bacillati</taxon>
        <taxon>Bacillota</taxon>
        <taxon>Bacilli</taxon>
        <taxon>Bacillales</taxon>
        <taxon>Bacillaceae</taxon>
        <taxon>Oceanobacillus</taxon>
    </lineage>
</organism>